<keyword evidence="2" id="KW-1185">Reference proteome</keyword>
<evidence type="ECO:0000313" key="1">
    <source>
        <dbReference type="EMBL" id="KAK3210883.1"/>
    </source>
</evidence>
<protein>
    <submittedName>
        <fullName evidence="1">Uncharacterized protein</fullName>
    </submittedName>
</protein>
<gene>
    <name evidence="1" type="ORF">Dsin_015589</name>
</gene>
<name>A0AAE0ACF0_9ROSI</name>
<accession>A0AAE0ACF0</accession>
<proteinExistence type="predicted"/>
<comment type="caution">
    <text evidence="1">The sequence shown here is derived from an EMBL/GenBank/DDBJ whole genome shotgun (WGS) entry which is preliminary data.</text>
</comment>
<sequence length="149" mass="16236">MDKVGHGMPYHFRHSTISLPKIPAVVEHAPAGLVAGASASSPAKGGVGTKHTPNLANRYFRHVIHCKGCSSVVKAFKFQRLEKRTFRQGACTDCIGYSSDCKAMEGLLLNLGNLVIGRSSCLLNCLCNEHNKLHQKIVNQRTNLILVDI</sequence>
<dbReference type="Proteomes" id="UP001281410">
    <property type="component" value="Unassembled WGS sequence"/>
</dbReference>
<dbReference type="EMBL" id="JANJYJ010000005">
    <property type="protein sequence ID" value="KAK3210883.1"/>
    <property type="molecule type" value="Genomic_DNA"/>
</dbReference>
<dbReference type="AlphaFoldDB" id="A0AAE0ACF0"/>
<evidence type="ECO:0000313" key="2">
    <source>
        <dbReference type="Proteomes" id="UP001281410"/>
    </source>
</evidence>
<organism evidence="1 2">
    <name type="scientific">Dipteronia sinensis</name>
    <dbReference type="NCBI Taxonomy" id="43782"/>
    <lineage>
        <taxon>Eukaryota</taxon>
        <taxon>Viridiplantae</taxon>
        <taxon>Streptophyta</taxon>
        <taxon>Embryophyta</taxon>
        <taxon>Tracheophyta</taxon>
        <taxon>Spermatophyta</taxon>
        <taxon>Magnoliopsida</taxon>
        <taxon>eudicotyledons</taxon>
        <taxon>Gunneridae</taxon>
        <taxon>Pentapetalae</taxon>
        <taxon>rosids</taxon>
        <taxon>malvids</taxon>
        <taxon>Sapindales</taxon>
        <taxon>Sapindaceae</taxon>
        <taxon>Hippocastanoideae</taxon>
        <taxon>Acereae</taxon>
        <taxon>Dipteronia</taxon>
    </lineage>
</organism>
<reference evidence="1" key="1">
    <citation type="journal article" date="2023" name="Plant J.">
        <title>Genome sequences and population genomics provide insights into the demographic history, inbreeding, and mutation load of two 'living fossil' tree species of Dipteronia.</title>
        <authorList>
            <person name="Feng Y."/>
            <person name="Comes H.P."/>
            <person name="Chen J."/>
            <person name="Zhu S."/>
            <person name="Lu R."/>
            <person name="Zhang X."/>
            <person name="Li P."/>
            <person name="Qiu J."/>
            <person name="Olsen K.M."/>
            <person name="Qiu Y."/>
        </authorList>
    </citation>
    <scope>NUCLEOTIDE SEQUENCE</scope>
    <source>
        <strain evidence="1">NBL</strain>
    </source>
</reference>